<evidence type="ECO:0000313" key="4">
    <source>
        <dbReference type="EMBL" id="EXB40986.1"/>
    </source>
</evidence>
<keyword evidence="5" id="KW-1185">Reference proteome</keyword>
<dbReference type="SUPFAM" id="SSF52058">
    <property type="entry name" value="L domain-like"/>
    <property type="match status" value="1"/>
</dbReference>
<dbReference type="InterPro" id="IPR032675">
    <property type="entry name" value="LRR_dom_sf"/>
</dbReference>
<dbReference type="Pfam" id="PF23598">
    <property type="entry name" value="LRR_14"/>
    <property type="match status" value="1"/>
</dbReference>
<dbReference type="InterPro" id="IPR055414">
    <property type="entry name" value="LRR_R13L4/SHOC2-like"/>
</dbReference>
<gene>
    <name evidence="4" type="ORF">L484_020721</name>
</gene>
<accession>W9R8G0</accession>
<dbReference type="Gene3D" id="3.80.10.10">
    <property type="entry name" value="Ribonuclease Inhibitor"/>
    <property type="match status" value="1"/>
</dbReference>
<reference evidence="5" key="1">
    <citation type="submission" date="2013-01" db="EMBL/GenBank/DDBJ databases">
        <title>Draft Genome Sequence of a Mulberry Tree, Morus notabilis C.K. Schneid.</title>
        <authorList>
            <person name="He N."/>
            <person name="Zhao S."/>
        </authorList>
    </citation>
    <scope>NUCLEOTIDE SEQUENCE</scope>
</reference>
<evidence type="ECO:0000256" key="1">
    <source>
        <dbReference type="ARBA" id="ARBA00022737"/>
    </source>
</evidence>
<dbReference type="PANTHER" id="PTHR47186:SF57">
    <property type="entry name" value="OS02G0478300 PROTEIN"/>
    <property type="match status" value="1"/>
</dbReference>
<organism evidence="4 5">
    <name type="scientific">Morus notabilis</name>
    <dbReference type="NCBI Taxonomy" id="981085"/>
    <lineage>
        <taxon>Eukaryota</taxon>
        <taxon>Viridiplantae</taxon>
        <taxon>Streptophyta</taxon>
        <taxon>Embryophyta</taxon>
        <taxon>Tracheophyta</taxon>
        <taxon>Spermatophyta</taxon>
        <taxon>Magnoliopsida</taxon>
        <taxon>eudicotyledons</taxon>
        <taxon>Gunneridae</taxon>
        <taxon>Pentapetalae</taxon>
        <taxon>rosids</taxon>
        <taxon>fabids</taxon>
        <taxon>Rosales</taxon>
        <taxon>Moraceae</taxon>
        <taxon>Moreae</taxon>
        <taxon>Morus</taxon>
    </lineage>
</organism>
<dbReference type="eggNOG" id="KOG4658">
    <property type="taxonomic scope" value="Eukaryota"/>
</dbReference>
<dbReference type="EMBL" id="KE343785">
    <property type="protein sequence ID" value="EXB40986.1"/>
    <property type="molecule type" value="Genomic_DNA"/>
</dbReference>
<keyword evidence="1" id="KW-0677">Repeat</keyword>
<evidence type="ECO:0000313" key="5">
    <source>
        <dbReference type="Proteomes" id="UP000030645"/>
    </source>
</evidence>
<proteinExistence type="predicted"/>
<protein>
    <recommendedName>
        <fullName evidence="3">Disease resistance R13L4/SHOC-2-like LRR domain-containing protein</fullName>
    </recommendedName>
</protein>
<feature type="region of interest" description="Disordered" evidence="2">
    <location>
        <begin position="79"/>
        <end position="104"/>
    </location>
</feature>
<dbReference type="AlphaFoldDB" id="W9R8G0"/>
<sequence length="316" mass="36242">MYDREIESSRCISRLRSFFVFSNRFGSPSSLFSMPSGFKLGSWNWNMFPIYNLSSEVGNLFNLRHLNLKGTEIRKLPKSIGKTSQLTNPEPLPNLSEETSERNHESTKLKLQVLSSVKVNDNAMRCVKNLTQLTCLGIEKTKEVDERAWCSSIEKLQHLCHLGIKASSDEEVLRLEALSLPPPQLRRLHLIGKLDKVPHWFRSLNNLRALYLSWSRLAENPLFYIRSLPNLQRLTLVNAYTGDCFYIPKGFLTLKSLILHNFPSLNEMVIEKRGTQGILNLWLFNCMALKTLPHGIEHLTNLQQINLKNVVGIRAP</sequence>
<dbReference type="PANTHER" id="PTHR47186">
    <property type="entry name" value="LEUCINE-RICH REPEAT-CONTAINING PROTEIN 57"/>
    <property type="match status" value="1"/>
</dbReference>
<evidence type="ECO:0000259" key="3">
    <source>
        <dbReference type="Pfam" id="PF23598"/>
    </source>
</evidence>
<evidence type="ECO:0000256" key="2">
    <source>
        <dbReference type="SAM" id="MobiDB-lite"/>
    </source>
</evidence>
<feature type="domain" description="Disease resistance R13L4/SHOC-2-like LRR" evidence="3">
    <location>
        <begin position="50"/>
        <end position="307"/>
    </location>
</feature>
<name>W9R8G0_9ROSA</name>
<dbReference type="Proteomes" id="UP000030645">
    <property type="component" value="Unassembled WGS sequence"/>
</dbReference>